<protein>
    <recommendedName>
        <fullName evidence="8">Leucine-rich repeat-containing N-terminal plant-type domain-containing protein</fullName>
    </recommendedName>
</protein>
<dbReference type="SUPFAM" id="SSF52058">
    <property type="entry name" value="L domain-like"/>
    <property type="match status" value="1"/>
</dbReference>
<feature type="domain" description="Leucine-rich repeat-containing N-terminal plant-type" evidence="8">
    <location>
        <begin position="24"/>
        <end position="64"/>
    </location>
</feature>
<reference evidence="9" key="1">
    <citation type="journal article" date="2023" name="Nat. Commun.">
        <title>Diploid and tetraploid genomes of Acorus and the evolution of monocots.</title>
        <authorList>
            <person name="Ma L."/>
            <person name="Liu K.W."/>
            <person name="Li Z."/>
            <person name="Hsiao Y.Y."/>
            <person name="Qi Y."/>
            <person name="Fu T."/>
            <person name="Tang G.D."/>
            <person name="Zhang D."/>
            <person name="Sun W.H."/>
            <person name="Liu D.K."/>
            <person name="Li Y."/>
            <person name="Chen G.Z."/>
            <person name="Liu X.D."/>
            <person name="Liao X.Y."/>
            <person name="Jiang Y.T."/>
            <person name="Yu X."/>
            <person name="Hao Y."/>
            <person name="Huang J."/>
            <person name="Zhao X.W."/>
            <person name="Ke S."/>
            <person name="Chen Y.Y."/>
            <person name="Wu W.L."/>
            <person name="Hsu J.L."/>
            <person name="Lin Y.F."/>
            <person name="Huang M.D."/>
            <person name="Li C.Y."/>
            <person name="Huang L."/>
            <person name="Wang Z.W."/>
            <person name="Zhao X."/>
            <person name="Zhong W.Y."/>
            <person name="Peng D.H."/>
            <person name="Ahmad S."/>
            <person name="Lan S."/>
            <person name="Zhang J.S."/>
            <person name="Tsai W.C."/>
            <person name="Van de Peer Y."/>
            <person name="Liu Z.J."/>
        </authorList>
    </citation>
    <scope>NUCLEOTIDE SEQUENCE</scope>
    <source>
        <strain evidence="9">CP</strain>
    </source>
</reference>
<name>A0AAV9CIR4_ACOCL</name>
<evidence type="ECO:0000256" key="5">
    <source>
        <dbReference type="ARBA" id="ARBA00022737"/>
    </source>
</evidence>
<dbReference type="EMBL" id="JAUJYO010000019">
    <property type="protein sequence ID" value="KAK1287977.1"/>
    <property type="molecule type" value="Genomic_DNA"/>
</dbReference>
<sequence>MGNRTRICCFFLLLTLAQSKTVKRDVKALNEIKASLGWRVVYQWVGDDPCGDGDHPPWSGVTCSQLGDYRVVTELNLRWNKLQDVIPSEIGELKKLTHLYLSFNSLKGEIPRELANLPELRYLYLHENRLTGKIPPELGTIRNLRYMDVGNNHLVGTLRELISREGSFPSLRNLYLSYNKMSGSIPSELARIPKLTYLYLDHNFFTGGISDAFYKHPFLKELYIEGNQFRPSVKPKGVHKVFEVFDAELF</sequence>
<dbReference type="Pfam" id="PF08263">
    <property type="entry name" value="LRRNT_2"/>
    <property type="match status" value="1"/>
</dbReference>
<evidence type="ECO:0000313" key="9">
    <source>
        <dbReference type="EMBL" id="KAK1287977.1"/>
    </source>
</evidence>
<comment type="subcellular location">
    <subcellularLocation>
        <location evidence="1">Cell membrane</location>
    </subcellularLocation>
</comment>
<evidence type="ECO:0000256" key="3">
    <source>
        <dbReference type="ARBA" id="ARBA00022614"/>
    </source>
</evidence>
<dbReference type="InterPro" id="IPR013210">
    <property type="entry name" value="LRR_N_plant-typ"/>
</dbReference>
<reference evidence="9" key="2">
    <citation type="submission" date="2023-06" db="EMBL/GenBank/DDBJ databases">
        <authorList>
            <person name="Ma L."/>
            <person name="Liu K.-W."/>
            <person name="Li Z."/>
            <person name="Hsiao Y.-Y."/>
            <person name="Qi Y."/>
            <person name="Fu T."/>
            <person name="Tang G."/>
            <person name="Zhang D."/>
            <person name="Sun W.-H."/>
            <person name="Liu D.-K."/>
            <person name="Li Y."/>
            <person name="Chen G.-Z."/>
            <person name="Liu X.-D."/>
            <person name="Liao X.-Y."/>
            <person name="Jiang Y.-T."/>
            <person name="Yu X."/>
            <person name="Hao Y."/>
            <person name="Huang J."/>
            <person name="Zhao X.-W."/>
            <person name="Ke S."/>
            <person name="Chen Y.-Y."/>
            <person name="Wu W.-L."/>
            <person name="Hsu J.-L."/>
            <person name="Lin Y.-F."/>
            <person name="Huang M.-D."/>
            <person name="Li C.-Y."/>
            <person name="Huang L."/>
            <person name="Wang Z.-W."/>
            <person name="Zhao X."/>
            <person name="Zhong W.-Y."/>
            <person name="Peng D.-H."/>
            <person name="Ahmad S."/>
            <person name="Lan S."/>
            <person name="Zhang J.-S."/>
            <person name="Tsai W.-C."/>
            <person name="Van De Peer Y."/>
            <person name="Liu Z.-J."/>
        </authorList>
    </citation>
    <scope>NUCLEOTIDE SEQUENCE</scope>
    <source>
        <strain evidence="9">CP</strain>
        <tissue evidence="9">Leaves</tissue>
    </source>
</reference>
<keyword evidence="2" id="KW-1003">Cell membrane</keyword>
<feature type="chain" id="PRO_5043810062" description="Leucine-rich repeat-containing N-terminal plant-type domain-containing protein" evidence="7">
    <location>
        <begin position="20"/>
        <end position="250"/>
    </location>
</feature>
<dbReference type="Pfam" id="PF13855">
    <property type="entry name" value="LRR_8"/>
    <property type="match status" value="2"/>
</dbReference>
<evidence type="ECO:0000256" key="6">
    <source>
        <dbReference type="ARBA" id="ARBA00023136"/>
    </source>
</evidence>
<keyword evidence="3" id="KW-0433">Leucine-rich repeat</keyword>
<accession>A0AAV9CIR4</accession>
<dbReference type="PANTHER" id="PTHR48054:SF82">
    <property type="entry name" value="LRR RECEPTOR-LIKE SERINE_THREONINE-PROTEIN KINASE FLS2"/>
    <property type="match status" value="1"/>
</dbReference>
<evidence type="ECO:0000256" key="1">
    <source>
        <dbReference type="ARBA" id="ARBA00004236"/>
    </source>
</evidence>
<evidence type="ECO:0000256" key="7">
    <source>
        <dbReference type="SAM" id="SignalP"/>
    </source>
</evidence>
<evidence type="ECO:0000259" key="8">
    <source>
        <dbReference type="Pfam" id="PF08263"/>
    </source>
</evidence>
<evidence type="ECO:0000256" key="4">
    <source>
        <dbReference type="ARBA" id="ARBA00022729"/>
    </source>
</evidence>
<dbReference type="InterPro" id="IPR001611">
    <property type="entry name" value="Leu-rich_rpt"/>
</dbReference>
<gene>
    <name evidence="9" type="ORF">QJS10_CPB19g01805</name>
</gene>
<evidence type="ECO:0000256" key="2">
    <source>
        <dbReference type="ARBA" id="ARBA00022475"/>
    </source>
</evidence>
<dbReference type="PANTHER" id="PTHR48054">
    <property type="entry name" value="RECEPTOR KINASE-LIKE PROTEIN XA21"/>
    <property type="match status" value="1"/>
</dbReference>
<comment type="caution">
    <text evidence="9">The sequence shown here is derived from an EMBL/GenBank/DDBJ whole genome shotgun (WGS) entry which is preliminary data.</text>
</comment>
<dbReference type="GO" id="GO:0005886">
    <property type="term" value="C:plasma membrane"/>
    <property type="evidence" value="ECO:0007669"/>
    <property type="project" value="UniProtKB-SubCell"/>
</dbReference>
<keyword evidence="6" id="KW-0472">Membrane</keyword>
<feature type="signal peptide" evidence="7">
    <location>
        <begin position="1"/>
        <end position="19"/>
    </location>
</feature>
<keyword evidence="5" id="KW-0677">Repeat</keyword>
<dbReference type="FunFam" id="3.80.10.10:FF:000299">
    <property type="entry name" value="Piriformospora indica-insensitive protein 2"/>
    <property type="match status" value="1"/>
</dbReference>
<dbReference type="InterPro" id="IPR052592">
    <property type="entry name" value="LRR-RLK"/>
</dbReference>
<keyword evidence="4 7" id="KW-0732">Signal</keyword>
<organism evidence="9 10">
    <name type="scientific">Acorus calamus</name>
    <name type="common">Sweet flag</name>
    <dbReference type="NCBI Taxonomy" id="4465"/>
    <lineage>
        <taxon>Eukaryota</taxon>
        <taxon>Viridiplantae</taxon>
        <taxon>Streptophyta</taxon>
        <taxon>Embryophyta</taxon>
        <taxon>Tracheophyta</taxon>
        <taxon>Spermatophyta</taxon>
        <taxon>Magnoliopsida</taxon>
        <taxon>Liliopsida</taxon>
        <taxon>Acoraceae</taxon>
        <taxon>Acorus</taxon>
    </lineage>
</organism>
<dbReference type="Proteomes" id="UP001180020">
    <property type="component" value="Unassembled WGS sequence"/>
</dbReference>
<dbReference type="AlphaFoldDB" id="A0AAV9CIR4"/>
<dbReference type="Gene3D" id="3.80.10.10">
    <property type="entry name" value="Ribonuclease Inhibitor"/>
    <property type="match status" value="2"/>
</dbReference>
<dbReference type="InterPro" id="IPR032675">
    <property type="entry name" value="LRR_dom_sf"/>
</dbReference>
<evidence type="ECO:0000313" key="10">
    <source>
        <dbReference type="Proteomes" id="UP001180020"/>
    </source>
</evidence>
<keyword evidence="10" id="KW-1185">Reference proteome</keyword>
<proteinExistence type="predicted"/>